<sequence length="163" mass="17889">MPSEEQRRRGVVFIHPNKLIEISVAKLTENDAHSCQLAAEEVEKMNGRRSSFHDPPSAVDLLRLAGRLSADLPDLLRSLLQPSDLLCFTCSHRASSAGLVTAVGHAAMLAAIQRYVPSLIPSTYARERIDLLRQLEKVKELEACEGGLEEGMQSLTSSSSNHE</sequence>
<evidence type="ECO:0000313" key="2">
    <source>
        <dbReference type="Proteomes" id="UP001412067"/>
    </source>
</evidence>
<dbReference type="EMBL" id="JBBWWR010000019">
    <property type="protein sequence ID" value="KAK8941730.1"/>
    <property type="molecule type" value="Genomic_DNA"/>
</dbReference>
<name>A0ABR2LIR1_9ASPA</name>
<proteinExistence type="predicted"/>
<reference evidence="1 2" key="1">
    <citation type="journal article" date="2022" name="Nat. Plants">
        <title>Genomes of leafy and leafless Platanthera orchids illuminate the evolution of mycoheterotrophy.</title>
        <authorList>
            <person name="Li M.H."/>
            <person name="Liu K.W."/>
            <person name="Li Z."/>
            <person name="Lu H.C."/>
            <person name="Ye Q.L."/>
            <person name="Zhang D."/>
            <person name="Wang J.Y."/>
            <person name="Li Y.F."/>
            <person name="Zhong Z.M."/>
            <person name="Liu X."/>
            <person name="Yu X."/>
            <person name="Liu D.K."/>
            <person name="Tu X.D."/>
            <person name="Liu B."/>
            <person name="Hao Y."/>
            <person name="Liao X.Y."/>
            <person name="Jiang Y.T."/>
            <person name="Sun W.H."/>
            <person name="Chen J."/>
            <person name="Chen Y.Q."/>
            <person name="Ai Y."/>
            <person name="Zhai J.W."/>
            <person name="Wu S.S."/>
            <person name="Zhou Z."/>
            <person name="Hsiao Y.Y."/>
            <person name="Wu W.L."/>
            <person name="Chen Y.Y."/>
            <person name="Lin Y.F."/>
            <person name="Hsu J.L."/>
            <person name="Li C.Y."/>
            <person name="Wang Z.W."/>
            <person name="Zhao X."/>
            <person name="Zhong W.Y."/>
            <person name="Ma X.K."/>
            <person name="Ma L."/>
            <person name="Huang J."/>
            <person name="Chen G.Z."/>
            <person name="Huang M.Z."/>
            <person name="Huang L."/>
            <person name="Peng D.H."/>
            <person name="Luo Y.B."/>
            <person name="Zou S.Q."/>
            <person name="Chen S.P."/>
            <person name="Lan S."/>
            <person name="Tsai W.C."/>
            <person name="Van de Peer Y."/>
            <person name="Liu Z.J."/>
        </authorList>
    </citation>
    <scope>NUCLEOTIDE SEQUENCE [LARGE SCALE GENOMIC DNA]</scope>
    <source>
        <strain evidence="1">Lor288</strain>
    </source>
</reference>
<dbReference type="Proteomes" id="UP001412067">
    <property type="component" value="Unassembled WGS sequence"/>
</dbReference>
<evidence type="ECO:0000313" key="1">
    <source>
        <dbReference type="EMBL" id="KAK8941730.1"/>
    </source>
</evidence>
<organism evidence="1 2">
    <name type="scientific">Platanthera guangdongensis</name>
    <dbReference type="NCBI Taxonomy" id="2320717"/>
    <lineage>
        <taxon>Eukaryota</taxon>
        <taxon>Viridiplantae</taxon>
        <taxon>Streptophyta</taxon>
        <taxon>Embryophyta</taxon>
        <taxon>Tracheophyta</taxon>
        <taxon>Spermatophyta</taxon>
        <taxon>Magnoliopsida</taxon>
        <taxon>Liliopsida</taxon>
        <taxon>Asparagales</taxon>
        <taxon>Orchidaceae</taxon>
        <taxon>Orchidoideae</taxon>
        <taxon>Orchideae</taxon>
        <taxon>Orchidinae</taxon>
        <taxon>Platanthera</taxon>
    </lineage>
</organism>
<accession>A0ABR2LIR1</accession>
<keyword evidence="2" id="KW-1185">Reference proteome</keyword>
<gene>
    <name evidence="1" type="ORF">KSP40_PGU019759</name>
</gene>
<comment type="caution">
    <text evidence="1">The sequence shown here is derived from an EMBL/GenBank/DDBJ whole genome shotgun (WGS) entry which is preliminary data.</text>
</comment>
<protein>
    <submittedName>
        <fullName evidence="1">Uncharacterized protein</fullName>
    </submittedName>
</protein>